<dbReference type="EMBL" id="MCOK01000001">
    <property type="protein sequence ID" value="OOC53784.1"/>
    <property type="molecule type" value="Genomic_DNA"/>
</dbReference>
<comment type="caution">
    <text evidence="4">The sequence shown here is derived from an EMBL/GenBank/DDBJ whole genome shotgun (WGS) entry which is preliminary data.</text>
</comment>
<evidence type="ECO:0000256" key="1">
    <source>
        <dbReference type="SAM" id="MobiDB-lite"/>
    </source>
</evidence>
<sequence>MTAWNVDAGSAGTGTGAVTLVEGSSFSISAEHGDMSADRPHGVFHNDTRIVSRWDLRVNEEPLEPLAAMVREPYRATFLARVKNPEQPDSTLLMERERRVGTGLREDITMRNLGREPATCTVTLAVEADFADLFEVKEGRIRRRGDYSFRTQSNRMLIDHEWNGRRQGVVVQADDATSVHRGMLTFEVVIPPHDEWSTTVLVRPVVDGEELRTHFPVDRPVEESVPARRFQTWSSSSPRVTTDNEPLQAVLSRSQQDLGALRVFDPRHPDRAVVAAGAPWFMALFGRDSLLTSFMALPIDQSLALGTLQTLADYQGAEEDPSTEEQPGRILHEVRPGTSDTVGLGGGNVYYGTADATPLFVVLLGELHRWGLASKEVEALLPHADRALEWMLHHGDLDGDGFVEYHRANEQGLLNQGWKDSWDGVNFADGRLAEAPIALCEVQAYVYGAYRARAHFASDTGDEQTARTWTDHADRLKKAFNERFWLPERGYYALALDRDNRPVDSCTSNMGHCLWTGIIDEDKAPLVAERLLDPTMFTGWGVRTLASDMGAYNPVSYHNGSVWPHDNAIVAAGLMRYGFVEHAQRIAMGMLEAATRFDDRLPELFCGFARDAYPDPVPYPTSCSPQAWAAATPIHLVRTLLRFDPQLPHGELWLDPAFPPAFGRLRIDQVPIAGSRLSIDVNQGSTTVDGLPDGVRLVRQVRRLTPSGDQTAPAEPDRNSDARER</sequence>
<evidence type="ECO:0000313" key="5">
    <source>
        <dbReference type="Proteomes" id="UP000189004"/>
    </source>
</evidence>
<dbReference type="InterPro" id="IPR054491">
    <property type="entry name" value="MGH1-like_GH"/>
</dbReference>
<dbReference type="AlphaFoldDB" id="A0A1V3BZ22"/>
<feature type="domain" description="Mannosylglycerate hydrolase MGH1-like glycoside hydrolase" evidence="3">
    <location>
        <begin position="373"/>
        <end position="595"/>
    </location>
</feature>
<evidence type="ECO:0000259" key="2">
    <source>
        <dbReference type="Pfam" id="PF14742"/>
    </source>
</evidence>
<name>A0A1V3BZ22_9ACTN</name>
<dbReference type="SUPFAM" id="SSF48208">
    <property type="entry name" value="Six-hairpin glycosidases"/>
    <property type="match status" value="1"/>
</dbReference>
<gene>
    <name evidence="4" type="ORF">NOSIN_08190</name>
</gene>
<dbReference type="GO" id="GO:0005975">
    <property type="term" value="P:carbohydrate metabolic process"/>
    <property type="evidence" value="ECO:0007669"/>
    <property type="project" value="InterPro"/>
</dbReference>
<evidence type="ECO:0000259" key="3">
    <source>
        <dbReference type="Pfam" id="PF22422"/>
    </source>
</evidence>
<reference evidence="5" key="1">
    <citation type="submission" date="2016-08" db="EMBL/GenBank/DDBJ databases">
        <authorList>
            <person name="Tokovenko B."/>
            <person name="Kalinowski J."/>
        </authorList>
    </citation>
    <scope>NUCLEOTIDE SEQUENCE [LARGE SCALE GENOMIC DNA]</scope>
    <source>
        <strain evidence="5">UTMC102</strain>
    </source>
</reference>
<protein>
    <submittedName>
        <fullName evidence="4">Amylo-alpha-1,6-glucosidase</fullName>
    </submittedName>
</protein>
<dbReference type="Pfam" id="PF14742">
    <property type="entry name" value="GDE_N_bis"/>
    <property type="match status" value="1"/>
</dbReference>
<dbReference type="Pfam" id="PF22422">
    <property type="entry name" value="MGH1-like_GH"/>
    <property type="match status" value="1"/>
</dbReference>
<dbReference type="Gene3D" id="1.50.10.10">
    <property type="match status" value="1"/>
</dbReference>
<dbReference type="STRING" id="501010.NOSIN_08190"/>
<keyword evidence="5" id="KW-1185">Reference proteome</keyword>
<proteinExistence type="predicted"/>
<feature type="region of interest" description="Disordered" evidence="1">
    <location>
        <begin position="704"/>
        <end position="725"/>
    </location>
</feature>
<dbReference type="OrthoDB" id="9759959at2"/>
<accession>A0A1V3BZ22</accession>
<dbReference type="InterPro" id="IPR012341">
    <property type="entry name" value="6hp_glycosidase-like_sf"/>
</dbReference>
<dbReference type="Proteomes" id="UP000189004">
    <property type="component" value="Unassembled WGS sequence"/>
</dbReference>
<evidence type="ECO:0000313" key="4">
    <source>
        <dbReference type="EMBL" id="OOC53784.1"/>
    </source>
</evidence>
<feature type="compositionally biased region" description="Basic and acidic residues" evidence="1">
    <location>
        <begin position="715"/>
        <end position="725"/>
    </location>
</feature>
<feature type="domain" description="Putative glycogen debranching enzyme N-terminal" evidence="2">
    <location>
        <begin position="20"/>
        <end position="200"/>
    </location>
</feature>
<dbReference type="InterPro" id="IPR008928">
    <property type="entry name" value="6-hairpin_glycosidase_sf"/>
</dbReference>
<dbReference type="InterPro" id="IPR032856">
    <property type="entry name" value="GDE_N_bis"/>
</dbReference>
<organism evidence="4 5">
    <name type="scientific">Nocardiopsis sinuspersici</name>
    <dbReference type="NCBI Taxonomy" id="501010"/>
    <lineage>
        <taxon>Bacteria</taxon>
        <taxon>Bacillati</taxon>
        <taxon>Actinomycetota</taxon>
        <taxon>Actinomycetes</taxon>
        <taxon>Streptosporangiales</taxon>
        <taxon>Nocardiopsidaceae</taxon>
        <taxon>Nocardiopsis</taxon>
    </lineage>
</organism>
<dbReference type="RefSeq" id="WP_077690172.1">
    <property type="nucleotide sequence ID" value="NZ_MCOK01000001.1"/>
</dbReference>